<comment type="caution">
    <text evidence="8">The sequence shown here is derived from an EMBL/GenBank/DDBJ whole genome shotgun (WGS) entry which is preliminary data.</text>
</comment>
<evidence type="ECO:0000256" key="7">
    <source>
        <dbReference type="ARBA" id="ARBA00071275"/>
    </source>
</evidence>
<gene>
    <name evidence="8" type="ORF">Zmor_013650</name>
</gene>
<dbReference type="EMBL" id="JALNTZ010000004">
    <property type="protein sequence ID" value="KAJ3654462.1"/>
    <property type="molecule type" value="Genomic_DNA"/>
</dbReference>
<protein>
    <recommendedName>
        <fullName evidence="7">Transcription termination factor 3, mitochondrial</fullName>
    </recommendedName>
</protein>
<keyword evidence="3" id="KW-0809">Transit peptide</keyword>
<dbReference type="GO" id="GO:0061668">
    <property type="term" value="P:mitochondrial ribosome assembly"/>
    <property type="evidence" value="ECO:0007669"/>
    <property type="project" value="TreeGrafter"/>
</dbReference>
<evidence type="ECO:0000256" key="5">
    <source>
        <dbReference type="ARBA" id="ARBA00023128"/>
    </source>
</evidence>
<dbReference type="PANTHER" id="PTHR13068:SF112">
    <property type="entry name" value="TRANSCRIPTION TERMINATION FACTOR 3, MITOCHONDRIAL"/>
    <property type="match status" value="1"/>
</dbReference>
<organism evidence="8 9">
    <name type="scientific">Zophobas morio</name>
    <dbReference type="NCBI Taxonomy" id="2755281"/>
    <lineage>
        <taxon>Eukaryota</taxon>
        <taxon>Metazoa</taxon>
        <taxon>Ecdysozoa</taxon>
        <taxon>Arthropoda</taxon>
        <taxon>Hexapoda</taxon>
        <taxon>Insecta</taxon>
        <taxon>Pterygota</taxon>
        <taxon>Neoptera</taxon>
        <taxon>Endopterygota</taxon>
        <taxon>Coleoptera</taxon>
        <taxon>Polyphaga</taxon>
        <taxon>Cucujiformia</taxon>
        <taxon>Tenebrionidae</taxon>
        <taxon>Zophobas</taxon>
    </lineage>
</organism>
<dbReference type="GO" id="GO:0006355">
    <property type="term" value="P:regulation of DNA-templated transcription"/>
    <property type="evidence" value="ECO:0007669"/>
    <property type="project" value="UniProtKB-ARBA"/>
</dbReference>
<sequence>MLRRLIKTCTVRTLGPFRPLSSVQKIENKISTVENSSEIIDPRLVSNSDNLNENPPESSVLQPCKEDISYVAPYLRPSFNFAAYVNKSHTLQQLLKLGVRLYKWEKNQEVPPYILQLDFDKDIKSYIIFLTDLGLQTEDLGKLIEKNPFIFKEDLENLQVRINYLKYKKFTDEMILRIVQDNPMWLSFSTQDIDKKLGFFQKSFSLTGNEVRSLTARKPRLITYDIEHIKLNMFVIKEEMGFTPEEMKQIVLQTPKLFMNNQHRILKTFDYIHKEMNIPLETIVKMPQVLTCREFRIKQRHQFLQKLGKLQFDTKKPNYISLITLVSGSDAHFATEVAGSSIHAFNAFLKTM</sequence>
<dbReference type="Proteomes" id="UP001168821">
    <property type="component" value="Unassembled WGS sequence"/>
</dbReference>
<evidence type="ECO:0000313" key="9">
    <source>
        <dbReference type="Proteomes" id="UP001168821"/>
    </source>
</evidence>
<dbReference type="PANTHER" id="PTHR13068">
    <property type="entry name" value="CGI-12 PROTEIN-RELATED"/>
    <property type="match status" value="1"/>
</dbReference>
<keyword evidence="5" id="KW-0496">Mitochondrion</keyword>
<dbReference type="SMART" id="SM00733">
    <property type="entry name" value="Mterf"/>
    <property type="match status" value="6"/>
</dbReference>
<evidence type="ECO:0000313" key="8">
    <source>
        <dbReference type="EMBL" id="KAJ3654462.1"/>
    </source>
</evidence>
<evidence type="ECO:0000256" key="2">
    <source>
        <dbReference type="ARBA" id="ARBA00007692"/>
    </source>
</evidence>
<dbReference type="GO" id="GO:0003676">
    <property type="term" value="F:nucleic acid binding"/>
    <property type="evidence" value="ECO:0007669"/>
    <property type="project" value="InterPro"/>
</dbReference>
<dbReference type="Gene3D" id="1.25.70.10">
    <property type="entry name" value="Transcription termination factor 3, mitochondrial"/>
    <property type="match status" value="1"/>
</dbReference>
<dbReference type="GO" id="GO:0006390">
    <property type="term" value="P:mitochondrial transcription"/>
    <property type="evidence" value="ECO:0007669"/>
    <property type="project" value="TreeGrafter"/>
</dbReference>
<name>A0AA38II60_9CUCU</name>
<keyword evidence="4" id="KW-0805">Transcription regulation</keyword>
<dbReference type="Pfam" id="PF02536">
    <property type="entry name" value="mTERF"/>
    <property type="match status" value="1"/>
</dbReference>
<comment type="subcellular location">
    <subcellularLocation>
        <location evidence="1">Mitochondrion</location>
    </subcellularLocation>
</comment>
<dbReference type="InterPro" id="IPR038538">
    <property type="entry name" value="MTERF_sf"/>
</dbReference>
<evidence type="ECO:0000256" key="1">
    <source>
        <dbReference type="ARBA" id="ARBA00004173"/>
    </source>
</evidence>
<keyword evidence="6" id="KW-0804">Transcription</keyword>
<evidence type="ECO:0000256" key="6">
    <source>
        <dbReference type="ARBA" id="ARBA00023163"/>
    </source>
</evidence>
<accession>A0AA38II60</accession>
<proteinExistence type="inferred from homology"/>
<dbReference type="AlphaFoldDB" id="A0AA38II60"/>
<reference evidence="8" key="1">
    <citation type="journal article" date="2023" name="G3 (Bethesda)">
        <title>Whole genome assemblies of Zophobas morio and Tenebrio molitor.</title>
        <authorList>
            <person name="Kaur S."/>
            <person name="Stinson S.A."/>
            <person name="diCenzo G.C."/>
        </authorList>
    </citation>
    <scope>NUCLEOTIDE SEQUENCE</scope>
    <source>
        <strain evidence="8">QUZm001</strain>
    </source>
</reference>
<dbReference type="InterPro" id="IPR003690">
    <property type="entry name" value="MTERF"/>
</dbReference>
<evidence type="ECO:0000256" key="4">
    <source>
        <dbReference type="ARBA" id="ARBA00023015"/>
    </source>
</evidence>
<comment type="similarity">
    <text evidence="2">Belongs to the mTERF family.</text>
</comment>
<dbReference type="GO" id="GO:0005739">
    <property type="term" value="C:mitochondrion"/>
    <property type="evidence" value="ECO:0007669"/>
    <property type="project" value="UniProtKB-SubCell"/>
</dbReference>
<keyword evidence="9" id="KW-1185">Reference proteome</keyword>
<dbReference type="FunFam" id="1.25.70.10:FF:000002">
    <property type="entry name" value="transcription termination factor 3, mitochondrial"/>
    <property type="match status" value="1"/>
</dbReference>
<evidence type="ECO:0000256" key="3">
    <source>
        <dbReference type="ARBA" id="ARBA00022946"/>
    </source>
</evidence>